<dbReference type="PROSITE" id="PS51831">
    <property type="entry name" value="HD"/>
    <property type="match status" value="1"/>
</dbReference>
<evidence type="ECO:0000256" key="1">
    <source>
        <dbReference type="ARBA" id="ARBA00012506"/>
    </source>
</evidence>
<reference evidence="8" key="1">
    <citation type="journal article" date="2014" name="Int. J. Syst. Evol. Microbiol.">
        <title>Complete genome sequence of Corynebacterium casei LMG S-19264T (=DSM 44701T), isolated from a smear-ripened cheese.</title>
        <authorList>
            <consortium name="US DOE Joint Genome Institute (JGI-PGF)"/>
            <person name="Walter F."/>
            <person name="Albersmeier A."/>
            <person name="Kalinowski J."/>
            <person name="Ruckert C."/>
        </authorList>
    </citation>
    <scope>NUCLEOTIDE SEQUENCE</scope>
    <source>
        <strain evidence="8">CGMCC 1.6333</strain>
    </source>
</reference>
<dbReference type="CDD" id="cd00077">
    <property type="entry name" value="HDc"/>
    <property type="match status" value="1"/>
</dbReference>
<evidence type="ECO:0000259" key="7">
    <source>
        <dbReference type="PROSITE" id="PS51831"/>
    </source>
</evidence>
<evidence type="ECO:0000313" key="9">
    <source>
        <dbReference type="Proteomes" id="UP000618460"/>
    </source>
</evidence>
<accession>A0A917TNV5</accession>
<gene>
    <name evidence="8" type="ORF">GCM10011351_16470</name>
</gene>
<comment type="catalytic activity">
    <reaction evidence="6">
        <text>P(1),P(4)-bis(5'-adenosyl) tetraphosphate + H2O = 2 ADP + 2 H(+)</text>
        <dbReference type="Rhea" id="RHEA:24252"/>
        <dbReference type="ChEBI" id="CHEBI:15377"/>
        <dbReference type="ChEBI" id="CHEBI:15378"/>
        <dbReference type="ChEBI" id="CHEBI:58141"/>
        <dbReference type="ChEBI" id="CHEBI:456216"/>
        <dbReference type="EC" id="3.6.1.41"/>
    </reaction>
</comment>
<evidence type="ECO:0000256" key="3">
    <source>
        <dbReference type="ARBA" id="ARBA00022741"/>
    </source>
</evidence>
<evidence type="ECO:0000313" key="8">
    <source>
        <dbReference type="EMBL" id="GGM31055.1"/>
    </source>
</evidence>
<keyword evidence="2" id="KW-0479">Metal-binding</keyword>
<feature type="domain" description="HD" evidence="7">
    <location>
        <begin position="18"/>
        <end position="132"/>
    </location>
</feature>
<dbReference type="EC" id="3.6.1.41" evidence="1"/>
<dbReference type="PANTHER" id="PTHR35795:SF1">
    <property type="entry name" value="BIS(5'-NUCLEOSYL)-TETRAPHOSPHATASE, SYMMETRICAL"/>
    <property type="match status" value="1"/>
</dbReference>
<dbReference type="GO" id="GO:0046872">
    <property type="term" value="F:metal ion binding"/>
    <property type="evidence" value="ECO:0007669"/>
    <property type="project" value="UniProtKB-KW"/>
</dbReference>
<name>A0A917TNV5_9BACI</name>
<organism evidence="8 9">
    <name type="scientific">Paraliobacillus quinghaiensis</name>
    <dbReference type="NCBI Taxonomy" id="470815"/>
    <lineage>
        <taxon>Bacteria</taxon>
        <taxon>Bacillati</taxon>
        <taxon>Bacillota</taxon>
        <taxon>Bacilli</taxon>
        <taxon>Bacillales</taxon>
        <taxon>Bacillaceae</taxon>
        <taxon>Paraliobacillus</taxon>
    </lineage>
</organism>
<sequence>MNRTEALEIVRKHLKLSRYEHTIRVTDTAVDLAEYYGQPIDKIELAAILHDYAKYRDKNEMRRWIETSNLPKDLLQYHSELWHGPVGALLVKFEVGIEDQLILDAIHCHTTGKAHMNMMEKIIFLADYIEPGRDFPGLDTVRIQAKKDLDYACFLALKNTIDHLVIQEQLIYPDALHAYNDLLRKIKVGE</sequence>
<dbReference type="SUPFAM" id="SSF109604">
    <property type="entry name" value="HD-domain/PDEase-like"/>
    <property type="match status" value="1"/>
</dbReference>
<comment type="caution">
    <text evidence="8">The sequence shown here is derived from an EMBL/GenBank/DDBJ whole genome shotgun (WGS) entry which is preliminary data.</text>
</comment>
<dbReference type="RefSeq" id="WP_117154475.1">
    <property type="nucleotide sequence ID" value="NZ_BMLG01000007.1"/>
</dbReference>
<dbReference type="InterPro" id="IPR006674">
    <property type="entry name" value="HD_domain"/>
</dbReference>
<dbReference type="InterPro" id="IPR003607">
    <property type="entry name" value="HD/PDEase_dom"/>
</dbReference>
<evidence type="ECO:0000256" key="5">
    <source>
        <dbReference type="ARBA" id="ARBA00023004"/>
    </source>
</evidence>
<protein>
    <recommendedName>
        <fullName evidence="1">bis(5'-nucleosyl)-tetraphosphatase (symmetrical)</fullName>
        <ecNumber evidence="1">3.6.1.41</ecNumber>
    </recommendedName>
</protein>
<keyword evidence="5" id="KW-0408">Iron</keyword>
<dbReference type="Gene3D" id="1.10.3210.10">
    <property type="entry name" value="Hypothetical protein af1432"/>
    <property type="match status" value="1"/>
</dbReference>
<keyword evidence="3" id="KW-0547">Nucleotide-binding</keyword>
<dbReference type="SMART" id="SM00471">
    <property type="entry name" value="HDc"/>
    <property type="match status" value="1"/>
</dbReference>
<evidence type="ECO:0000256" key="4">
    <source>
        <dbReference type="ARBA" id="ARBA00022801"/>
    </source>
</evidence>
<dbReference type="NCBIfam" id="TIGR00488">
    <property type="entry name" value="bis(5'-nucleosyl)-tetraphosphatase (symmetrical) YqeK"/>
    <property type="match status" value="1"/>
</dbReference>
<dbReference type="InterPro" id="IPR005249">
    <property type="entry name" value="YqeK"/>
</dbReference>
<dbReference type="AlphaFoldDB" id="A0A917TNV5"/>
<dbReference type="GO" id="GO:0000166">
    <property type="term" value="F:nucleotide binding"/>
    <property type="evidence" value="ECO:0007669"/>
    <property type="project" value="UniProtKB-KW"/>
</dbReference>
<dbReference type="EMBL" id="BMLG01000007">
    <property type="protein sequence ID" value="GGM31055.1"/>
    <property type="molecule type" value="Genomic_DNA"/>
</dbReference>
<dbReference type="InterPro" id="IPR051094">
    <property type="entry name" value="Diverse_Catalytic_Enzymes"/>
</dbReference>
<reference evidence="8" key="2">
    <citation type="submission" date="2020-09" db="EMBL/GenBank/DDBJ databases">
        <authorList>
            <person name="Sun Q."/>
            <person name="Zhou Y."/>
        </authorList>
    </citation>
    <scope>NUCLEOTIDE SEQUENCE</scope>
    <source>
        <strain evidence="8">CGMCC 1.6333</strain>
    </source>
</reference>
<dbReference type="GO" id="GO:0008803">
    <property type="term" value="F:bis(5'-nucleosyl)-tetraphosphatase (symmetrical) activity"/>
    <property type="evidence" value="ECO:0007669"/>
    <property type="project" value="UniProtKB-EC"/>
</dbReference>
<dbReference type="Proteomes" id="UP000618460">
    <property type="component" value="Unassembled WGS sequence"/>
</dbReference>
<proteinExistence type="predicted"/>
<evidence type="ECO:0000256" key="6">
    <source>
        <dbReference type="ARBA" id="ARBA00049417"/>
    </source>
</evidence>
<dbReference type="Pfam" id="PF01966">
    <property type="entry name" value="HD"/>
    <property type="match status" value="1"/>
</dbReference>
<evidence type="ECO:0000256" key="2">
    <source>
        <dbReference type="ARBA" id="ARBA00022723"/>
    </source>
</evidence>
<keyword evidence="9" id="KW-1185">Reference proteome</keyword>
<dbReference type="OrthoDB" id="9782134at2"/>
<dbReference type="PANTHER" id="PTHR35795">
    <property type="entry name" value="SLR1885 PROTEIN"/>
    <property type="match status" value="1"/>
</dbReference>
<keyword evidence="4" id="KW-0378">Hydrolase</keyword>